<proteinExistence type="predicted"/>
<evidence type="ECO:0000313" key="2">
    <source>
        <dbReference type="Proteomes" id="UP000230605"/>
    </source>
</evidence>
<dbReference type="AlphaFoldDB" id="A0A2G5HFX9"/>
<organism evidence="1 2">
    <name type="scientific">Cercospora beticola</name>
    <name type="common">Sugarbeet leaf spot fungus</name>
    <dbReference type="NCBI Taxonomy" id="122368"/>
    <lineage>
        <taxon>Eukaryota</taxon>
        <taxon>Fungi</taxon>
        <taxon>Dikarya</taxon>
        <taxon>Ascomycota</taxon>
        <taxon>Pezizomycotina</taxon>
        <taxon>Dothideomycetes</taxon>
        <taxon>Dothideomycetidae</taxon>
        <taxon>Mycosphaerellales</taxon>
        <taxon>Mycosphaerellaceae</taxon>
        <taxon>Cercospora</taxon>
    </lineage>
</organism>
<dbReference type="Proteomes" id="UP000230605">
    <property type="component" value="Chromosome 7"/>
</dbReference>
<reference evidence="1 2" key="1">
    <citation type="submission" date="2015-10" db="EMBL/GenBank/DDBJ databases">
        <title>The cercosporin biosynthetic gene cluster was horizontally transferred to several fungal lineages and shown to be expanded in Cercospora beticola based on microsynteny with recipient genomes.</title>
        <authorList>
            <person name="De Jonge R."/>
            <person name="Ebert M.K."/>
            <person name="Suttle J.C."/>
            <person name="Jurick Ii W.M."/>
            <person name="Secor G.A."/>
            <person name="Thomma B.P."/>
            <person name="Van De Peer Y."/>
            <person name="Bolton M.D."/>
        </authorList>
    </citation>
    <scope>NUCLEOTIDE SEQUENCE [LARGE SCALE GENOMIC DNA]</scope>
    <source>
        <strain evidence="1 2">09-40</strain>
    </source>
</reference>
<accession>A0A2G5HFX9</accession>
<dbReference type="EMBL" id="LKMD01000106">
    <property type="protein sequence ID" value="PIA91454.1"/>
    <property type="molecule type" value="Genomic_DNA"/>
</dbReference>
<gene>
    <name evidence="1" type="ORF">CB0940_09319</name>
</gene>
<sequence>MCRQTTQTTSNMTPLLRRFPREAARCSPITNVATSRMRRTHRR</sequence>
<comment type="caution">
    <text evidence="1">The sequence shown here is derived from an EMBL/GenBank/DDBJ whole genome shotgun (WGS) entry which is preliminary data.</text>
</comment>
<evidence type="ECO:0000313" key="1">
    <source>
        <dbReference type="EMBL" id="PIA91454.1"/>
    </source>
</evidence>
<protein>
    <submittedName>
        <fullName evidence="1">Uncharacterized protein</fullName>
    </submittedName>
</protein>
<name>A0A2G5HFX9_CERBT</name>